<protein>
    <submittedName>
        <fullName evidence="3">TRAP transporter substrate-binding protein</fullName>
    </submittedName>
</protein>
<gene>
    <name evidence="3" type="ORF">M0651_12400</name>
</gene>
<dbReference type="PIRSF" id="PIRSF006470">
    <property type="entry name" value="DctB"/>
    <property type="match status" value="1"/>
</dbReference>
<accession>A0A9X1XZ58</accession>
<dbReference type="InterPro" id="IPR004682">
    <property type="entry name" value="TRAP_DctP"/>
</dbReference>
<dbReference type="AlphaFoldDB" id="A0A9X1XZ58"/>
<dbReference type="PANTHER" id="PTHR33376">
    <property type="match status" value="1"/>
</dbReference>
<organism evidence="3 4">
    <name type="scientific">Paenibacillus mellifer</name>
    <dbReference type="NCBI Taxonomy" id="2937794"/>
    <lineage>
        <taxon>Bacteria</taxon>
        <taxon>Bacillati</taxon>
        <taxon>Bacillota</taxon>
        <taxon>Bacilli</taxon>
        <taxon>Bacillales</taxon>
        <taxon>Paenibacillaceae</taxon>
        <taxon>Paenibacillus</taxon>
    </lineage>
</organism>
<dbReference type="GO" id="GO:0030288">
    <property type="term" value="C:outer membrane-bounded periplasmic space"/>
    <property type="evidence" value="ECO:0007669"/>
    <property type="project" value="InterPro"/>
</dbReference>
<keyword evidence="1 2" id="KW-0732">Signal</keyword>
<dbReference type="InterPro" id="IPR038404">
    <property type="entry name" value="TRAP_DctP_sf"/>
</dbReference>
<dbReference type="InterPro" id="IPR018389">
    <property type="entry name" value="DctP_fam"/>
</dbReference>
<evidence type="ECO:0000256" key="1">
    <source>
        <dbReference type="ARBA" id="ARBA00022729"/>
    </source>
</evidence>
<dbReference type="SUPFAM" id="SSF53850">
    <property type="entry name" value="Periplasmic binding protein-like II"/>
    <property type="match status" value="1"/>
</dbReference>
<dbReference type="CDD" id="cd13671">
    <property type="entry name" value="PBP2_TRAP_SBP_like_3"/>
    <property type="match status" value="1"/>
</dbReference>
<dbReference type="Proteomes" id="UP001139534">
    <property type="component" value="Unassembled WGS sequence"/>
</dbReference>
<evidence type="ECO:0000313" key="4">
    <source>
        <dbReference type="Proteomes" id="UP001139534"/>
    </source>
</evidence>
<feature type="signal peptide" evidence="2">
    <location>
        <begin position="1"/>
        <end position="28"/>
    </location>
</feature>
<evidence type="ECO:0000256" key="2">
    <source>
        <dbReference type="SAM" id="SignalP"/>
    </source>
</evidence>
<dbReference type="Pfam" id="PF03480">
    <property type="entry name" value="DctP"/>
    <property type="match status" value="1"/>
</dbReference>
<dbReference type="GO" id="GO:0030246">
    <property type="term" value="F:carbohydrate binding"/>
    <property type="evidence" value="ECO:0007669"/>
    <property type="project" value="TreeGrafter"/>
</dbReference>
<proteinExistence type="predicted"/>
<dbReference type="NCBIfam" id="NF037995">
    <property type="entry name" value="TRAP_S1"/>
    <property type="match status" value="1"/>
</dbReference>
<dbReference type="RefSeq" id="WP_248552058.1">
    <property type="nucleotide sequence ID" value="NZ_JALPRK010000010.1"/>
</dbReference>
<evidence type="ECO:0000313" key="3">
    <source>
        <dbReference type="EMBL" id="MCK8487974.1"/>
    </source>
</evidence>
<feature type="chain" id="PRO_5041000839" evidence="2">
    <location>
        <begin position="29"/>
        <end position="347"/>
    </location>
</feature>
<name>A0A9X1XZ58_9BACL</name>
<dbReference type="NCBIfam" id="TIGR00787">
    <property type="entry name" value="dctP"/>
    <property type="match status" value="1"/>
</dbReference>
<dbReference type="Gene3D" id="3.40.190.170">
    <property type="entry name" value="Bacterial extracellular solute-binding protein, family 7"/>
    <property type="match status" value="1"/>
</dbReference>
<sequence>MKKRSFTSLIAAVIAVAALLAGCGAANSGTRGNESAAPSGEAAKQPTYTFRLAESHPADYPTTLGDKKFAELVHEKTNGRIKIEVFPSAQLGEEKAVIEQVQLGAIEFTRVSTGPLAEFNKAFGVFSLPYIFESEEHEWNFLNGPEAKQMLEGLSDSKFVGLAYYDSGARSFYTRKPVTNIEDLKGMKIRVIQNKVNIDLMEALGASATPMPYGDVFNSLQTGVIDGAENNWPSYYTSKHFEQAKYYILDAHQRVPEVLMASKVTWDKLSDEDKQAIQEAATESIAYQREQWKKFEKESEDKVRAAGVTVTEVTDLKPWQEAVKPMIEEYRSEFQDILGAIENAKTK</sequence>
<comment type="caution">
    <text evidence="3">The sequence shown here is derived from an EMBL/GenBank/DDBJ whole genome shotgun (WGS) entry which is preliminary data.</text>
</comment>
<keyword evidence="4" id="KW-1185">Reference proteome</keyword>
<dbReference type="PROSITE" id="PS51257">
    <property type="entry name" value="PROKAR_LIPOPROTEIN"/>
    <property type="match status" value="1"/>
</dbReference>
<reference evidence="3" key="1">
    <citation type="submission" date="2022-04" db="EMBL/GenBank/DDBJ databases">
        <authorList>
            <person name="Seo M.-J."/>
        </authorList>
    </citation>
    <scope>NUCLEOTIDE SEQUENCE</scope>
    <source>
        <strain evidence="3">MBLB2552</strain>
    </source>
</reference>
<dbReference type="PANTHER" id="PTHR33376:SF2">
    <property type="entry name" value="DICARBOXYLATE-BINDING PERIPLASMIC PROTEIN"/>
    <property type="match status" value="1"/>
</dbReference>
<dbReference type="GO" id="GO:0055085">
    <property type="term" value="P:transmembrane transport"/>
    <property type="evidence" value="ECO:0007669"/>
    <property type="project" value="InterPro"/>
</dbReference>
<dbReference type="EMBL" id="JALPRK010000010">
    <property type="protein sequence ID" value="MCK8487974.1"/>
    <property type="molecule type" value="Genomic_DNA"/>
</dbReference>